<feature type="compositionally biased region" description="Basic residues" evidence="1">
    <location>
        <begin position="101"/>
        <end position="111"/>
    </location>
</feature>
<dbReference type="Proteomes" id="UP000218209">
    <property type="component" value="Unassembled WGS sequence"/>
</dbReference>
<feature type="compositionally biased region" description="Low complexity" evidence="1">
    <location>
        <begin position="135"/>
        <end position="148"/>
    </location>
</feature>
<sequence length="723" mass="74920">MAWSAPWCGTRPNATGAAGRPPARGRRKTQQRLGALSPDTSAIGSGWPLASAWVVAAGSRGGRKRTSSRPSTRRLRGCRPAPRPSGGENAASPVAALLHLAHGRRGRHRGRGGGVEGACRGPSATAPRPRRPQARRWPQTGASTAAPAAWPPRPAAGRPPRPVGAGAADAASNSRRNRRGTTHDGARGVPSGGSPATAAAADTFMEQRWGSFGRTATKAVPAVAHAWASPSPPAEGGAGGRAATPPLSPPPKATSRPTTAARKAAWKRRHVAAAAAAAAHPSAVTRWSSALSLSSSKLPHGSAPCAAAAPWSRCRHTARRAAAGSRPSVGAVDAAAEAWAAAPPGRRRLTAGGSVSSLSPPRAAAVPPVPAAAVAAPRRSPRPPSPRRPPVDRAIGAARPTYESGKTQQTADGAFGERTKRAEGTHLASAAAGTCSLVRKQDPECRHLWLAHAPDWRSLGPVFCANGRTLSVETVMSVSPFRDVAVGMRVVFVASVSDVTTTHGMFRPCRCGLYSVGVGCGTWDRKAGGWRRVWSKEGALTGGSDAIPCGTLTARGSYSRSPKIPHCNCPESVPIRPLRSRRDRFGTLVQQLDCAGVTSLARGGDSDGDRGDDGSASVGYCKTAANSCFNEKLLNTTSNVSSPSAAHSWPVFPTNCSSRTLSKSTEPSESHLSFDESFVMAVCRRSAPPRPAAPRCAAPRPTESPAAALRHRSPPTSRLPSYK</sequence>
<dbReference type="AlphaFoldDB" id="A0A1X6NYT1"/>
<feature type="compositionally biased region" description="Basic residues" evidence="1">
    <location>
        <begin position="61"/>
        <end position="77"/>
    </location>
</feature>
<evidence type="ECO:0000256" key="1">
    <source>
        <dbReference type="SAM" id="MobiDB-lite"/>
    </source>
</evidence>
<accession>A0A1X6NYT1</accession>
<feature type="compositionally biased region" description="Low complexity" evidence="1">
    <location>
        <begin position="163"/>
        <end position="174"/>
    </location>
</feature>
<feature type="compositionally biased region" description="Low complexity" evidence="1">
    <location>
        <begin position="354"/>
        <end position="378"/>
    </location>
</feature>
<feature type="compositionally biased region" description="Polar residues" evidence="1">
    <location>
        <begin position="714"/>
        <end position="723"/>
    </location>
</feature>
<reference evidence="2 3" key="1">
    <citation type="submission" date="2017-03" db="EMBL/GenBank/DDBJ databases">
        <title>WGS assembly of Porphyra umbilicalis.</title>
        <authorList>
            <person name="Brawley S.H."/>
            <person name="Blouin N.A."/>
            <person name="Ficko-Blean E."/>
            <person name="Wheeler G.L."/>
            <person name="Lohr M."/>
            <person name="Goodson H.V."/>
            <person name="Jenkins J.W."/>
            <person name="Blaby-Haas C.E."/>
            <person name="Helliwell K.E."/>
            <person name="Chan C."/>
            <person name="Marriage T."/>
            <person name="Bhattacharya D."/>
            <person name="Klein A.S."/>
            <person name="Badis Y."/>
            <person name="Brodie J."/>
            <person name="Cao Y."/>
            <person name="Collen J."/>
            <person name="Dittami S.M."/>
            <person name="Gachon C.M."/>
            <person name="Green B.R."/>
            <person name="Karpowicz S."/>
            <person name="Kim J.W."/>
            <person name="Kudahl U."/>
            <person name="Lin S."/>
            <person name="Michel G."/>
            <person name="Mittag M."/>
            <person name="Olson B.J."/>
            <person name="Pangilinan J."/>
            <person name="Peng Y."/>
            <person name="Qiu H."/>
            <person name="Shu S."/>
            <person name="Singer J.T."/>
            <person name="Smith A.G."/>
            <person name="Sprecher B.N."/>
            <person name="Wagner V."/>
            <person name="Wang W."/>
            <person name="Wang Z.-Y."/>
            <person name="Yan J."/>
            <person name="Yarish C."/>
            <person name="Zoeuner-Riek S."/>
            <person name="Zhuang Y."/>
            <person name="Zou Y."/>
            <person name="Lindquist E.A."/>
            <person name="Grimwood J."/>
            <person name="Barry K."/>
            <person name="Rokhsar D.S."/>
            <person name="Schmutz J."/>
            <person name="Stiller J.W."/>
            <person name="Grossman A.R."/>
            <person name="Prochnik S.E."/>
        </authorList>
    </citation>
    <scope>NUCLEOTIDE SEQUENCE [LARGE SCALE GENOMIC DNA]</scope>
    <source>
        <strain evidence="2">4086291</strain>
    </source>
</reference>
<evidence type="ECO:0000313" key="3">
    <source>
        <dbReference type="Proteomes" id="UP000218209"/>
    </source>
</evidence>
<feature type="compositionally biased region" description="Pro residues" evidence="1">
    <location>
        <begin position="149"/>
        <end position="162"/>
    </location>
</feature>
<feature type="region of interest" description="Disordered" evidence="1">
    <location>
        <begin position="1"/>
        <end position="45"/>
    </location>
</feature>
<evidence type="ECO:0000313" key="2">
    <source>
        <dbReference type="EMBL" id="OSX73781.1"/>
    </source>
</evidence>
<feature type="compositionally biased region" description="Low complexity" evidence="1">
    <location>
        <begin position="11"/>
        <end position="22"/>
    </location>
</feature>
<feature type="region of interest" description="Disordered" evidence="1">
    <location>
        <begin position="687"/>
        <end position="723"/>
    </location>
</feature>
<feature type="region of interest" description="Disordered" evidence="1">
    <location>
        <begin position="346"/>
        <end position="413"/>
    </location>
</feature>
<feature type="region of interest" description="Disordered" evidence="1">
    <location>
        <begin position="57"/>
        <end position="198"/>
    </location>
</feature>
<dbReference type="EMBL" id="KV918980">
    <property type="protein sequence ID" value="OSX73781.1"/>
    <property type="molecule type" value="Genomic_DNA"/>
</dbReference>
<proteinExistence type="predicted"/>
<organism evidence="2 3">
    <name type="scientific">Porphyra umbilicalis</name>
    <name type="common">Purple laver</name>
    <name type="synonym">Red alga</name>
    <dbReference type="NCBI Taxonomy" id="2786"/>
    <lineage>
        <taxon>Eukaryota</taxon>
        <taxon>Rhodophyta</taxon>
        <taxon>Bangiophyceae</taxon>
        <taxon>Bangiales</taxon>
        <taxon>Bangiaceae</taxon>
        <taxon>Porphyra</taxon>
    </lineage>
</organism>
<feature type="region of interest" description="Disordered" evidence="1">
    <location>
        <begin position="227"/>
        <end position="266"/>
    </location>
</feature>
<gene>
    <name evidence="2" type="ORF">BU14_0328s0033</name>
</gene>
<name>A0A1X6NYT1_PORUM</name>
<protein>
    <submittedName>
        <fullName evidence="2">Uncharacterized protein</fullName>
    </submittedName>
</protein>
<keyword evidence="3" id="KW-1185">Reference proteome</keyword>